<feature type="region of interest" description="Disordered" evidence="1">
    <location>
        <begin position="1"/>
        <end position="22"/>
    </location>
</feature>
<evidence type="ECO:0000313" key="3">
    <source>
        <dbReference type="Proteomes" id="UP001233836"/>
    </source>
</evidence>
<dbReference type="RefSeq" id="WP_307218923.1">
    <property type="nucleotide sequence ID" value="NZ_JAUSTI010000012.1"/>
</dbReference>
<organism evidence="2 3">
    <name type="scientific">Paenibacillus tundrae</name>
    <dbReference type="NCBI Taxonomy" id="528187"/>
    <lineage>
        <taxon>Bacteria</taxon>
        <taxon>Bacillati</taxon>
        <taxon>Bacillota</taxon>
        <taxon>Bacilli</taxon>
        <taxon>Bacillales</taxon>
        <taxon>Paenibacillaceae</taxon>
        <taxon>Paenibacillus</taxon>
    </lineage>
</organism>
<comment type="caution">
    <text evidence="2">The sequence shown here is derived from an EMBL/GenBank/DDBJ whole genome shotgun (WGS) entry which is preliminary data.</text>
</comment>
<feature type="compositionally biased region" description="Basic and acidic residues" evidence="1">
    <location>
        <begin position="1"/>
        <end position="10"/>
    </location>
</feature>
<name>A0ABT9WIK3_9BACL</name>
<evidence type="ECO:0000313" key="2">
    <source>
        <dbReference type="EMBL" id="MDQ0172620.1"/>
    </source>
</evidence>
<keyword evidence="3" id="KW-1185">Reference proteome</keyword>
<protein>
    <submittedName>
        <fullName evidence="2">Uncharacterized protein</fullName>
    </submittedName>
</protein>
<gene>
    <name evidence="2" type="ORF">J2T19_004110</name>
</gene>
<accession>A0ABT9WIK3</accession>
<dbReference type="EMBL" id="JAUSTI010000012">
    <property type="protein sequence ID" value="MDQ0172620.1"/>
    <property type="molecule type" value="Genomic_DNA"/>
</dbReference>
<evidence type="ECO:0000256" key="1">
    <source>
        <dbReference type="SAM" id="MobiDB-lite"/>
    </source>
</evidence>
<dbReference type="Proteomes" id="UP001233836">
    <property type="component" value="Unassembled WGS sequence"/>
</dbReference>
<proteinExistence type="predicted"/>
<sequence>MSKEEKEAARDFAQSGASEVEKFTQARVSDSTLKQNIAQLPEDQALAVLVNLIQVGYNVTTDSPITANAVNTYSPSQTYEATNLFGGTLYTFTHKITFRSDGSWMVSPAPSRTVTPSVKTIGWSYEGATTDEQRGGVNFNFYESNVVGYFKLNVVYDVQHNYPRIFLKGWANGTYDYSVGL</sequence>
<reference evidence="2 3" key="1">
    <citation type="submission" date="2023-07" db="EMBL/GenBank/DDBJ databases">
        <title>Sorghum-associated microbial communities from plants grown in Nebraska, USA.</title>
        <authorList>
            <person name="Schachtman D."/>
        </authorList>
    </citation>
    <scope>NUCLEOTIDE SEQUENCE [LARGE SCALE GENOMIC DNA]</scope>
    <source>
        <strain evidence="2 3">DS1314</strain>
    </source>
</reference>